<evidence type="ECO:0000313" key="9">
    <source>
        <dbReference type="Proteomes" id="UP001155220"/>
    </source>
</evidence>
<evidence type="ECO:0000256" key="1">
    <source>
        <dbReference type="ARBA" id="ARBA00009477"/>
    </source>
</evidence>
<evidence type="ECO:0000259" key="6">
    <source>
        <dbReference type="Pfam" id="PF25917"/>
    </source>
</evidence>
<dbReference type="InterPro" id="IPR002477">
    <property type="entry name" value="Peptidoglycan-bd-like"/>
</dbReference>
<feature type="domain" description="CusB-like beta-barrel" evidence="7">
    <location>
        <begin position="225"/>
        <end position="294"/>
    </location>
</feature>
<dbReference type="InterPro" id="IPR036365">
    <property type="entry name" value="PGBD-like_sf"/>
</dbReference>
<dbReference type="Pfam" id="PF25954">
    <property type="entry name" value="Beta-barrel_RND_2"/>
    <property type="match status" value="1"/>
</dbReference>
<dbReference type="Pfam" id="PF01471">
    <property type="entry name" value="PG_binding_1"/>
    <property type="match status" value="1"/>
</dbReference>
<accession>A0A9X2H9X7</accession>
<dbReference type="Proteomes" id="UP001155220">
    <property type="component" value="Unassembled WGS sequence"/>
</dbReference>
<dbReference type="RefSeq" id="WP_253964800.1">
    <property type="nucleotide sequence ID" value="NZ_JALHBS010000074.1"/>
</dbReference>
<dbReference type="PANTHER" id="PTHR30469">
    <property type="entry name" value="MULTIDRUG RESISTANCE PROTEIN MDTA"/>
    <property type="match status" value="1"/>
</dbReference>
<comment type="similarity">
    <text evidence="1">Belongs to the membrane fusion protein (MFP) (TC 8.A.1) family.</text>
</comment>
<dbReference type="PANTHER" id="PTHR30469:SF29">
    <property type="entry name" value="BLR2860 PROTEIN"/>
    <property type="match status" value="1"/>
</dbReference>
<dbReference type="Gene3D" id="1.10.287.470">
    <property type="entry name" value="Helix hairpin bin"/>
    <property type="match status" value="1"/>
</dbReference>
<dbReference type="InterPro" id="IPR058792">
    <property type="entry name" value="Beta-barrel_RND_2"/>
</dbReference>
<keyword evidence="4" id="KW-0812">Transmembrane</keyword>
<dbReference type="Gene3D" id="2.40.30.170">
    <property type="match status" value="1"/>
</dbReference>
<keyword evidence="2" id="KW-0175">Coiled coil</keyword>
<dbReference type="Gene3D" id="1.10.101.10">
    <property type="entry name" value="PGBD-like superfamily/PGBD"/>
    <property type="match status" value="1"/>
</dbReference>
<dbReference type="InterPro" id="IPR006143">
    <property type="entry name" value="RND_pump_MFP"/>
</dbReference>
<comment type="caution">
    <text evidence="8">The sequence shown here is derived from an EMBL/GenBank/DDBJ whole genome shotgun (WGS) entry which is preliminary data.</text>
</comment>
<dbReference type="EMBL" id="JALHBS010000074">
    <property type="protein sequence ID" value="MCP3055968.1"/>
    <property type="molecule type" value="Genomic_DNA"/>
</dbReference>
<evidence type="ECO:0000259" key="7">
    <source>
        <dbReference type="Pfam" id="PF25954"/>
    </source>
</evidence>
<feature type="coiled-coil region" evidence="2">
    <location>
        <begin position="123"/>
        <end position="183"/>
    </location>
</feature>
<dbReference type="SUPFAM" id="SSF111369">
    <property type="entry name" value="HlyD-like secretion proteins"/>
    <property type="match status" value="1"/>
</dbReference>
<feature type="compositionally biased region" description="Polar residues" evidence="3">
    <location>
        <begin position="415"/>
        <end position="449"/>
    </location>
</feature>
<dbReference type="GO" id="GO:0015562">
    <property type="term" value="F:efflux transmembrane transporter activity"/>
    <property type="evidence" value="ECO:0007669"/>
    <property type="project" value="TreeGrafter"/>
</dbReference>
<dbReference type="InterPro" id="IPR036366">
    <property type="entry name" value="PGBDSf"/>
</dbReference>
<proteinExistence type="inferred from homology"/>
<evidence type="ECO:0000256" key="4">
    <source>
        <dbReference type="SAM" id="Phobius"/>
    </source>
</evidence>
<dbReference type="GO" id="GO:1990281">
    <property type="term" value="C:efflux pump complex"/>
    <property type="evidence" value="ECO:0007669"/>
    <property type="project" value="TreeGrafter"/>
</dbReference>
<dbReference type="NCBIfam" id="TIGR01730">
    <property type="entry name" value="RND_mfp"/>
    <property type="match status" value="1"/>
</dbReference>
<name>A0A9X2H9X7_9HYPH</name>
<keyword evidence="9" id="KW-1185">Reference proteome</keyword>
<dbReference type="InterPro" id="IPR058625">
    <property type="entry name" value="MdtA-like_BSH"/>
</dbReference>
<reference evidence="8" key="1">
    <citation type="submission" date="2022-03" db="EMBL/GenBank/DDBJ databases">
        <title>Aurantimonas Liuensis sp. Nov., isolated from the hadal seawater of the Mariana Trench.</title>
        <authorList>
            <person name="Liu R."/>
        </authorList>
    </citation>
    <scope>NUCLEOTIDE SEQUENCE</scope>
    <source>
        <strain evidence="8">LRZ36</strain>
    </source>
</reference>
<evidence type="ECO:0000313" key="8">
    <source>
        <dbReference type="EMBL" id="MCP3055968.1"/>
    </source>
</evidence>
<protein>
    <submittedName>
        <fullName evidence="8">Efflux RND transporter periplasmic adaptor subunit</fullName>
    </submittedName>
</protein>
<feature type="compositionally biased region" description="Basic and acidic residues" evidence="3">
    <location>
        <begin position="372"/>
        <end position="382"/>
    </location>
</feature>
<keyword evidence="4" id="KW-0472">Membrane</keyword>
<evidence type="ECO:0000256" key="2">
    <source>
        <dbReference type="SAM" id="Coils"/>
    </source>
</evidence>
<feature type="domain" description="Multidrug resistance protein MdtA-like barrel-sandwich hybrid" evidence="6">
    <location>
        <begin position="92"/>
        <end position="212"/>
    </location>
</feature>
<sequence>MNMHENTGPSPVAESAPAPKERKSRAGWLAALFVLALVAWMGSGYYYPDQNQAVEATKSKTREPFTVEAFASRAEPVVEFVAAEGQVLPDRTTPVRAKVGGTVETIAVKKGDFLEEGALIAKIALADREAQRMQAEAELARRQGEFDRVSGLAERGYATAAQVEEAQAELAKAEASLAVIAQTTGDTEIRAPITGTLDRFDLDLGEFVAASAEVGVQIDNDPLTVDVEIAQQNVARVRTGQPASVTFITGETRQGTVRYIAANASSATRTFPVEITVSNPDRDIPAGISAQVRIPVGEVPAHFLSAAVLALGSDGTLGVKAVDAENKVTFHPIELVRAETTGLWVAGLPESLRIITVGQGFVSEGEDVRVIEAKPDDARREPSNPAITPPEAEPMAVGDGMLDNEPTAGAPKTSPARTTGSVRASASPLTSKTVETAALTESSDSNSPRARSLGEEPSIQLLQQRLRALGYEPGPIDGLLGDSTREAIKKFQRDNGLAVTGEVTAKLASALFATATAGAR</sequence>
<feature type="region of interest" description="Disordered" evidence="3">
    <location>
        <begin position="372"/>
        <end position="456"/>
    </location>
</feature>
<feature type="transmembrane region" description="Helical" evidence="4">
    <location>
        <begin position="26"/>
        <end position="47"/>
    </location>
</feature>
<dbReference type="AlphaFoldDB" id="A0A9X2H9X7"/>
<dbReference type="SUPFAM" id="SSF47090">
    <property type="entry name" value="PGBD-like"/>
    <property type="match status" value="1"/>
</dbReference>
<feature type="domain" description="Peptidoglycan binding-like" evidence="5">
    <location>
        <begin position="456"/>
        <end position="511"/>
    </location>
</feature>
<dbReference type="Gene3D" id="2.40.50.100">
    <property type="match status" value="1"/>
</dbReference>
<organism evidence="8 9">
    <name type="scientific">Aurantimonas marianensis</name>
    <dbReference type="NCBI Taxonomy" id="2920428"/>
    <lineage>
        <taxon>Bacteria</taxon>
        <taxon>Pseudomonadati</taxon>
        <taxon>Pseudomonadota</taxon>
        <taxon>Alphaproteobacteria</taxon>
        <taxon>Hyphomicrobiales</taxon>
        <taxon>Aurantimonadaceae</taxon>
        <taxon>Aurantimonas</taxon>
    </lineage>
</organism>
<keyword evidence="4" id="KW-1133">Transmembrane helix</keyword>
<evidence type="ECO:0000259" key="5">
    <source>
        <dbReference type="Pfam" id="PF01471"/>
    </source>
</evidence>
<dbReference type="Pfam" id="PF25917">
    <property type="entry name" value="BSH_RND"/>
    <property type="match status" value="1"/>
</dbReference>
<evidence type="ECO:0000256" key="3">
    <source>
        <dbReference type="SAM" id="MobiDB-lite"/>
    </source>
</evidence>
<gene>
    <name evidence="8" type="ORF">MJ956_12570</name>
</gene>